<feature type="region of interest" description="Disordered" evidence="1">
    <location>
        <begin position="30"/>
        <end position="57"/>
    </location>
</feature>
<comment type="caution">
    <text evidence="2">The sequence shown here is derived from an EMBL/GenBank/DDBJ whole genome shotgun (WGS) entry which is preliminary data.</text>
</comment>
<proteinExistence type="predicted"/>
<gene>
    <name evidence="2" type="ORF">ACFQ24_02190</name>
</gene>
<dbReference type="RefSeq" id="WP_380908766.1">
    <property type="nucleotide sequence ID" value="NZ_JBHTLS010000009.1"/>
</dbReference>
<evidence type="ECO:0000256" key="1">
    <source>
        <dbReference type="SAM" id="MobiDB-lite"/>
    </source>
</evidence>
<keyword evidence="3" id="KW-1185">Reference proteome</keyword>
<evidence type="ECO:0000313" key="3">
    <source>
        <dbReference type="Proteomes" id="UP001597203"/>
    </source>
</evidence>
<dbReference type="Proteomes" id="UP001597203">
    <property type="component" value="Unassembled WGS sequence"/>
</dbReference>
<evidence type="ECO:0000313" key="2">
    <source>
        <dbReference type="EMBL" id="MFD1103729.1"/>
    </source>
</evidence>
<accession>A0ABW3NXQ5</accession>
<sequence>MKIPLKPILKWVGTTLVTAALQDALGRLTRAGTRARTDPDPAPIASADPVSKTPEAS</sequence>
<name>A0ABW3NXQ5_9SPHN</name>
<dbReference type="EMBL" id="JBHTLS010000009">
    <property type="protein sequence ID" value="MFD1103729.1"/>
    <property type="molecule type" value="Genomic_DNA"/>
</dbReference>
<reference evidence="3" key="1">
    <citation type="journal article" date="2019" name="Int. J. Syst. Evol. Microbiol.">
        <title>The Global Catalogue of Microorganisms (GCM) 10K type strain sequencing project: providing services to taxonomists for standard genome sequencing and annotation.</title>
        <authorList>
            <consortium name="The Broad Institute Genomics Platform"/>
            <consortium name="The Broad Institute Genome Sequencing Center for Infectious Disease"/>
            <person name="Wu L."/>
            <person name="Ma J."/>
        </authorList>
    </citation>
    <scope>NUCLEOTIDE SEQUENCE [LARGE SCALE GENOMIC DNA]</scope>
    <source>
        <strain evidence="3">CCUG 54329</strain>
    </source>
</reference>
<protein>
    <submittedName>
        <fullName evidence="2">Uncharacterized protein</fullName>
    </submittedName>
</protein>
<organism evidence="2 3">
    <name type="scientific">Sphingobium olei</name>
    <dbReference type="NCBI Taxonomy" id="420955"/>
    <lineage>
        <taxon>Bacteria</taxon>
        <taxon>Pseudomonadati</taxon>
        <taxon>Pseudomonadota</taxon>
        <taxon>Alphaproteobacteria</taxon>
        <taxon>Sphingomonadales</taxon>
        <taxon>Sphingomonadaceae</taxon>
        <taxon>Sphingobium</taxon>
    </lineage>
</organism>